<dbReference type="Pfam" id="PF16192">
    <property type="entry name" value="PMT_4TMC"/>
    <property type="match status" value="1"/>
</dbReference>
<comment type="pathway">
    <text evidence="2 10">Protein modification; protein glycosylation.</text>
</comment>
<dbReference type="PANTHER" id="PTHR10050:SF46">
    <property type="entry name" value="PROTEIN O-MANNOSYL-TRANSFERASE 2"/>
    <property type="match status" value="1"/>
</dbReference>
<accession>A0A166HMC6</accession>
<dbReference type="RefSeq" id="WP_236713617.1">
    <property type="nucleotide sequence ID" value="NZ_CP047186.1"/>
</dbReference>
<evidence type="ECO:0000256" key="11">
    <source>
        <dbReference type="SAM" id="MobiDB-lite"/>
    </source>
</evidence>
<feature type="transmembrane region" description="Helical" evidence="10">
    <location>
        <begin position="251"/>
        <end position="272"/>
    </location>
</feature>
<dbReference type="PATRIC" id="fig|1671680.3.peg.2160"/>
<evidence type="ECO:0000313" key="14">
    <source>
        <dbReference type="EMBL" id="KZX20855.1"/>
    </source>
</evidence>
<keyword evidence="8 10" id="KW-0472">Membrane</keyword>
<feature type="compositionally biased region" description="Low complexity" evidence="11">
    <location>
        <begin position="21"/>
        <end position="31"/>
    </location>
</feature>
<evidence type="ECO:0000313" key="15">
    <source>
        <dbReference type="Proteomes" id="UP000076717"/>
    </source>
</evidence>
<evidence type="ECO:0000256" key="9">
    <source>
        <dbReference type="ARBA" id="ARBA00093617"/>
    </source>
</evidence>
<evidence type="ECO:0000256" key="1">
    <source>
        <dbReference type="ARBA" id="ARBA00004127"/>
    </source>
</evidence>
<feature type="transmembrane region" description="Helical" evidence="10">
    <location>
        <begin position="316"/>
        <end position="336"/>
    </location>
</feature>
<evidence type="ECO:0000256" key="2">
    <source>
        <dbReference type="ARBA" id="ARBA00004922"/>
    </source>
</evidence>
<keyword evidence="10" id="KW-1003">Cell membrane</keyword>
<dbReference type="GO" id="GO:0004169">
    <property type="term" value="F:dolichyl-phosphate-mannose-protein mannosyltransferase activity"/>
    <property type="evidence" value="ECO:0007669"/>
    <property type="project" value="UniProtKB-UniRule"/>
</dbReference>
<evidence type="ECO:0000256" key="3">
    <source>
        <dbReference type="ARBA" id="ARBA00007222"/>
    </source>
</evidence>
<dbReference type="Pfam" id="PF02366">
    <property type="entry name" value="PMT"/>
    <property type="match status" value="1"/>
</dbReference>
<feature type="transmembrane region" description="Helical" evidence="10">
    <location>
        <begin position="434"/>
        <end position="451"/>
    </location>
</feature>
<keyword evidence="4 10" id="KW-0328">Glycosyltransferase</keyword>
<organism evidence="14 15">
    <name type="scientific">Rathayibacter tanaceti</name>
    <dbReference type="NCBI Taxonomy" id="1671680"/>
    <lineage>
        <taxon>Bacteria</taxon>
        <taxon>Bacillati</taxon>
        <taxon>Actinomycetota</taxon>
        <taxon>Actinomycetes</taxon>
        <taxon>Micrococcales</taxon>
        <taxon>Microbacteriaceae</taxon>
        <taxon>Rathayibacter</taxon>
    </lineage>
</organism>
<feature type="transmembrane region" description="Helical" evidence="10">
    <location>
        <begin position="481"/>
        <end position="505"/>
    </location>
</feature>
<comment type="similarity">
    <text evidence="3 10">Belongs to the glycosyltransferase 39 family.</text>
</comment>
<reference evidence="14 15" key="1">
    <citation type="submission" date="2015-08" db="EMBL/GenBank/DDBJ databases">
        <title>Draft Genome Sequence of Rathayibacter sp. Strain VKM Ac-2596 Isolated from Leaf Gall Induced by Plant-Parasitic Nematodes.</title>
        <authorList>
            <person name="Vasilenko O.V."/>
            <person name="Starodumova I.P."/>
            <person name="Tarlachkov S.V."/>
            <person name="Dorofeeva L.V."/>
            <person name="Evtushenko L.I."/>
        </authorList>
    </citation>
    <scope>NUCLEOTIDE SEQUENCE [LARGE SCALE GENOMIC DNA]</scope>
    <source>
        <strain evidence="14 15">VKM Ac-2596</strain>
    </source>
</reference>
<dbReference type="GO" id="GO:0012505">
    <property type="term" value="C:endomembrane system"/>
    <property type="evidence" value="ECO:0007669"/>
    <property type="project" value="UniProtKB-SubCell"/>
</dbReference>
<proteinExistence type="inferred from homology"/>
<keyword evidence="7 10" id="KW-1133">Transmembrane helix</keyword>
<gene>
    <name evidence="14" type="primary">pmt</name>
    <name evidence="14" type="ORF">ACH61_02026</name>
</gene>
<evidence type="ECO:0000256" key="6">
    <source>
        <dbReference type="ARBA" id="ARBA00022692"/>
    </source>
</evidence>
<protein>
    <recommendedName>
        <fullName evidence="9 10">Polyprenol-phosphate-mannose--protein mannosyltransferase</fullName>
        <ecNumber evidence="10">2.4.1.-</ecNumber>
    </recommendedName>
</protein>
<evidence type="ECO:0000256" key="8">
    <source>
        <dbReference type="ARBA" id="ARBA00023136"/>
    </source>
</evidence>
<evidence type="ECO:0000259" key="13">
    <source>
        <dbReference type="Pfam" id="PF16192"/>
    </source>
</evidence>
<dbReference type="InterPro" id="IPR003342">
    <property type="entry name" value="ArnT-like_N"/>
</dbReference>
<evidence type="ECO:0000256" key="5">
    <source>
        <dbReference type="ARBA" id="ARBA00022679"/>
    </source>
</evidence>
<evidence type="ECO:0000256" key="10">
    <source>
        <dbReference type="RuleBase" id="RU367007"/>
    </source>
</evidence>
<dbReference type="EC" id="2.4.1.-" evidence="10"/>
<comment type="function">
    <text evidence="10">Protein O-mannosyltransferase that catalyzes the transfer of a single mannose residue from a polyprenol phospho-mannosyl lipidic donor to the hydroxyl group of selected serine and threonine residues in acceptor proteins.</text>
</comment>
<feature type="transmembrane region" description="Helical" evidence="10">
    <location>
        <begin position="160"/>
        <end position="181"/>
    </location>
</feature>
<evidence type="ECO:0000256" key="4">
    <source>
        <dbReference type="ARBA" id="ARBA00022676"/>
    </source>
</evidence>
<dbReference type="UniPathway" id="UPA00378"/>
<dbReference type="EMBL" id="LIIN01000068">
    <property type="protein sequence ID" value="KZX20855.1"/>
    <property type="molecule type" value="Genomic_DNA"/>
</dbReference>
<dbReference type="AlphaFoldDB" id="A0A166HMC6"/>
<feature type="region of interest" description="Disordered" evidence="11">
    <location>
        <begin position="16"/>
        <end position="43"/>
    </location>
</feature>
<sequence>MTDRPQRDFDDLLLDAAGSTRSVPVEPAEAAAPRERTPSPDVPRGSWFDDLHTRLVASPARRRLYELGLPLVVVALAAVLRLWNLGHPRSLVFDETFYVKDAWTLWNLGFEGAWPESPDSGFAAGDVDTFTGAPSFVVHPPLGKWIIGLGMGALGADDSVGWRLSTAIVGILAVALVIAIGRLLFRSTALASLAGLLLAIDGHAIVMSRVSLLDGILMFVALCGVAAVLLDRSWAELQLARKVAAGTLPSWGPVLWWRPWLLVAGLLFGLAAGVKWTGVYFLAAYGLYAVVVDALLRRRAGVPFWASGAILKQGPVTFLLVVPIALVAYVGTWMGWLRTSGGWARDWATEAPGNAWTGALAWVPHWAQSLWHYHVQMYDYSINLRASHPYEANPLTWLLMLRPTSMYFVDQAGGVDGCTAGRCDEAITSVANPLIWYAGVLALAYLLYRLARYREWRAGFVLMGIVAGYLPWLLYLDRTVFQFYCVVFEPYMMLALALTAGIVIGRPGDERRRRTRGILLVLVFGVAAAALTAYFLPLWTGHQTSFSFWQAHMWLPSWV</sequence>
<dbReference type="InterPro" id="IPR027005">
    <property type="entry name" value="PMT-like"/>
</dbReference>
<feature type="transmembrane region" description="Helical" evidence="10">
    <location>
        <begin position="278"/>
        <end position="296"/>
    </location>
</feature>
<feature type="transmembrane region" description="Helical" evidence="10">
    <location>
        <begin position="517"/>
        <end position="539"/>
    </location>
</feature>
<evidence type="ECO:0000256" key="7">
    <source>
        <dbReference type="ARBA" id="ARBA00022989"/>
    </source>
</evidence>
<name>A0A166HMC6_9MICO</name>
<comment type="caution">
    <text evidence="14">The sequence shown here is derived from an EMBL/GenBank/DDBJ whole genome shotgun (WGS) entry which is preliminary data.</text>
</comment>
<feature type="transmembrane region" description="Helical" evidence="10">
    <location>
        <begin position="188"/>
        <end position="206"/>
    </location>
</feature>
<feature type="domain" description="Protein O-mannosyl-transferase C-terminal four TM" evidence="13">
    <location>
        <begin position="368"/>
        <end position="558"/>
    </location>
</feature>
<keyword evidence="15" id="KW-1185">Reference proteome</keyword>
<comment type="subcellular location">
    <subcellularLocation>
        <location evidence="10">Cell membrane</location>
    </subcellularLocation>
    <subcellularLocation>
        <location evidence="1">Endomembrane system</location>
        <topology evidence="1">Multi-pass membrane protein</topology>
    </subcellularLocation>
</comment>
<dbReference type="Proteomes" id="UP000076717">
    <property type="component" value="Unassembled WGS sequence"/>
</dbReference>
<feature type="transmembrane region" description="Helical" evidence="10">
    <location>
        <begin position="64"/>
        <end position="83"/>
    </location>
</feature>
<feature type="domain" description="ArnT-like N-terminal" evidence="12">
    <location>
        <begin position="73"/>
        <end position="330"/>
    </location>
</feature>
<keyword evidence="6 10" id="KW-0812">Transmembrane</keyword>
<evidence type="ECO:0000259" key="12">
    <source>
        <dbReference type="Pfam" id="PF02366"/>
    </source>
</evidence>
<dbReference type="PANTHER" id="PTHR10050">
    <property type="entry name" value="DOLICHYL-PHOSPHATE-MANNOSE--PROTEIN MANNOSYLTRANSFERASE"/>
    <property type="match status" value="1"/>
</dbReference>
<feature type="transmembrane region" description="Helical" evidence="10">
    <location>
        <begin position="458"/>
        <end position="475"/>
    </location>
</feature>
<feature type="transmembrane region" description="Helical" evidence="10">
    <location>
        <begin position="212"/>
        <end position="230"/>
    </location>
</feature>
<dbReference type="GO" id="GO:0005886">
    <property type="term" value="C:plasma membrane"/>
    <property type="evidence" value="ECO:0007669"/>
    <property type="project" value="UniProtKB-SubCell"/>
</dbReference>
<dbReference type="InterPro" id="IPR032421">
    <property type="entry name" value="PMT_4TMC"/>
</dbReference>
<keyword evidence="5 10" id="KW-0808">Transferase</keyword>